<dbReference type="InterPro" id="IPR003695">
    <property type="entry name" value="Ppx_GppA_N"/>
</dbReference>
<dbReference type="Proteomes" id="UP000030341">
    <property type="component" value="Chromosome 1"/>
</dbReference>
<evidence type="ECO:0000256" key="2">
    <source>
        <dbReference type="HAMAP-Rule" id="MF_01550"/>
    </source>
</evidence>
<comment type="catalytic activity">
    <reaction evidence="2">
        <text>guanosine 3'-diphosphate 5'-triphosphate + H2O = guanosine 3',5'-bis(diphosphate) + phosphate + H(+)</text>
        <dbReference type="Rhea" id="RHEA:13073"/>
        <dbReference type="ChEBI" id="CHEBI:15377"/>
        <dbReference type="ChEBI" id="CHEBI:15378"/>
        <dbReference type="ChEBI" id="CHEBI:43474"/>
        <dbReference type="ChEBI" id="CHEBI:77828"/>
        <dbReference type="ChEBI" id="CHEBI:142410"/>
        <dbReference type="EC" id="3.6.1.40"/>
    </reaction>
</comment>
<dbReference type="SUPFAM" id="SSF53067">
    <property type="entry name" value="Actin-like ATPase domain"/>
    <property type="match status" value="2"/>
</dbReference>
<dbReference type="FunFam" id="3.30.420.40:FF:000023">
    <property type="entry name" value="Guanosine-5'-triphosphate,3'-diphosphate pyrophosphatase"/>
    <property type="match status" value="1"/>
</dbReference>
<dbReference type="Gene3D" id="3.30.420.40">
    <property type="match status" value="1"/>
</dbReference>
<comment type="similarity">
    <text evidence="2">Belongs to the GppA/Ppx family. GppA subfamily.</text>
</comment>
<dbReference type="OrthoDB" id="9793035at2"/>
<reference evidence="5 6" key="1">
    <citation type="submission" date="2014-11" db="EMBL/GenBank/DDBJ databases">
        <title>Complete Genome Sequence of Pseudoalteromonas sp. Strain OCN003 Isolated from Kaneohe Bay, Oahu, Hawaii.</title>
        <authorList>
            <person name="Beurmann S."/>
            <person name="Videau P."/>
            <person name="Ushijima B."/>
            <person name="Smith A.M."/>
            <person name="Aeby G.S."/>
            <person name="Callahan S.M."/>
            <person name="Belcaid M."/>
        </authorList>
    </citation>
    <scope>NUCLEOTIDE SEQUENCE [LARGE SCALE GENOMIC DNA]</scope>
    <source>
        <strain evidence="5 6">OCN003</strain>
    </source>
</reference>
<dbReference type="InterPro" id="IPR023709">
    <property type="entry name" value="Guo-5TP_3DP_PyrP"/>
</dbReference>
<dbReference type="eggNOG" id="COG0248">
    <property type="taxonomic scope" value="Bacteria"/>
</dbReference>
<dbReference type="SUPFAM" id="SSF109604">
    <property type="entry name" value="HD-domain/PDEase-like"/>
    <property type="match status" value="1"/>
</dbReference>
<accession>A0A0A7ECL8</accession>
<comment type="pathway">
    <text evidence="2">Purine metabolism; ppGpp biosynthesis; ppGpp from GTP: step 2/2.</text>
</comment>
<evidence type="ECO:0000313" key="6">
    <source>
        <dbReference type="Proteomes" id="UP000030341"/>
    </source>
</evidence>
<organism evidence="5 6">
    <name type="scientific">Pseudoalteromonas piratica</name>
    <dbReference type="NCBI Taxonomy" id="1348114"/>
    <lineage>
        <taxon>Bacteria</taxon>
        <taxon>Pseudomonadati</taxon>
        <taxon>Pseudomonadota</taxon>
        <taxon>Gammaproteobacteria</taxon>
        <taxon>Alteromonadales</taxon>
        <taxon>Pseudoalteromonadaceae</taxon>
        <taxon>Pseudoalteromonas</taxon>
    </lineage>
</organism>
<keyword evidence="1 2" id="KW-0378">Hydrolase</keyword>
<dbReference type="EC" id="3.6.1.40" evidence="2"/>
<dbReference type="HAMAP" id="MF_01550">
    <property type="entry name" value="GppA"/>
    <property type="match status" value="1"/>
</dbReference>
<dbReference type="STRING" id="1348114.OM33_03555"/>
<dbReference type="GO" id="GO:0015974">
    <property type="term" value="P:guanosine pentaphosphate catabolic process"/>
    <property type="evidence" value="ECO:0007669"/>
    <property type="project" value="InterPro"/>
</dbReference>
<protein>
    <recommendedName>
        <fullName evidence="2">Guanosine-5'-triphosphate,3'-diphosphate pyrophosphatase</fullName>
        <ecNumber evidence="2">3.6.1.40</ecNumber>
    </recommendedName>
    <alternativeName>
        <fullName evidence="2">Guanosine pentaphosphate phosphohydrolase</fullName>
    </alternativeName>
    <alternativeName>
        <fullName evidence="2">pppGpp-5'-phosphohydrolase</fullName>
    </alternativeName>
</protein>
<dbReference type="InterPro" id="IPR030673">
    <property type="entry name" value="PyroPPase_GppA_Ppx"/>
</dbReference>
<comment type="function">
    <text evidence="2">Catalyzes the conversion of pppGpp to ppGpp. Guanosine pentaphosphate (pppGpp) is a cytoplasmic signaling molecule which together with ppGpp controls the 'stringent response', an adaptive process that allows bacteria to respond to amino acid starvation, resulting in the coordinated regulation of numerous cellular activities.</text>
</comment>
<dbReference type="Gene3D" id="3.30.420.150">
    <property type="entry name" value="Exopolyphosphatase. Domain 2"/>
    <property type="match status" value="1"/>
</dbReference>
<feature type="domain" description="Ppx/GppA phosphatase C-terminal" evidence="4">
    <location>
        <begin position="313"/>
        <end position="484"/>
    </location>
</feature>
<dbReference type="EMBL" id="CP009888">
    <property type="protein sequence ID" value="AIY64334.1"/>
    <property type="molecule type" value="Genomic_DNA"/>
</dbReference>
<dbReference type="GO" id="GO:0015949">
    <property type="term" value="P:nucleobase-containing small molecule interconversion"/>
    <property type="evidence" value="ECO:0007669"/>
    <property type="project" value="TreeGrafter"/>
</dbReference>
<gene>
    <name evidence="2" type="primary">gppA</name>
    <name evidence="5" type="ORF">OM33_03555</name>
</gene>
<dbReference type="FunFam" id="3.30.420.150:FF:000001">
    <property type="entry name" value="Guanosine-5'-triphosphate,3'-diphosphate pyrophosphatase"/>
    <property type="match status" value="1"/>
</dbReference>
<dbReference type="Pfam" id="PF02541">
    <property type="entry name" value="Ppx-GppA"/>
    <property type="match status" value="1"/>
</dbReference>
<evidence type="ECO:0000259" key="3">
    <source>
        <dbReference type="Pfam" id="PF02541"/>
    </source>
</evidence>
<dbReference type="KEGG" id="pseo:OM33_03555"/>
<dbReference type="RefSeq" id="WP_038638864.1">
    <property type="nucleotide sequence ID" value="NZ_CP009888.1"/>
</dbReference>
<keyword evidence="6" id="KW-1185">Reference proteome</keyword>
<dbReference type="NCBIfam" id="NF008260">
    <property type="entry name" value="PRK11031.1"/>
    <property type="match status" value="1"/>
</dbReference>
<dbReference type="PANTHER" id="PTHR30005:SF0">
    <property type="entry name" value="RETROGRADE REGULATION PROTEIN 2"/>
    <property type="match status" value="1"/>
</dbReference>
<dbReference type="GO" id="GO:0008894">
    <property type="term" value="F:guanosine-5'-triphosphate,3'-diphosphate diphosphatase activity"/>
    <property type="evidence" value="ECO:0007669"/>
    <property type="project" value="UniProtKB-UniRule"/>
</dbReference>
<dbReference type="PIRSF" id="PIRSF001267">
    <property type="entry name" value="Pyrophosphatase_GppA_Ppx"/>
    <property type="match status" value="1"/>
</dbReference>
<dbReference type="InterPro" id="IPR050273">
    <property type="entry name" value="GppA/Ppx_hydrolase"/>
</dbReference>
<feature type="domain" description="Ppx/GppA phosphatase N-terminal" evidence="3">
    <location>
        <begin position="26"/>
        <end position="306"/>
    </location>
</feature>
<dbReference type="UniPathway" id="UPA00908">
    <property type="reaction ID" value="UER00885"/>
</dbReference>
<dbReference type="PANTHER" id="PTHR30005">
    <property type="entry name" value="EXOPOLYPHOSPHATASE"/>
    <property type="match status" value="1"/>
</dbReference>
<proteinExistence type="inferred from homology"/>
<evidence type="ECO:0000313" key="5">
    <source>
        <dbReference type="EMBL" id="AIY64334.1"/>
    </source>
</evidence>
<dbReference type="InterPro" id="IPR048950">
    <property type="entry name" value="Ppx_GppA_C"/>
</dbReference>
<name>A0A0A7ECL8_9GAMM</name>
<dbReference type="GO" id="GO:0015970">
    <property type="term" value="P:guanosine tetraphosphate biosynthetic process"/>
    <property type="evidence" value="ECO:0007669"/>
    <property type="project" value="UniProtKB-UniRule"/>
</dbReference>
<evidence type="ECO:0000256" key="1">
    <source>
        <dbReference type="ARBA" id="ARBA00022801"/>
    </source>
</evidence>
<evidence type="ECO:0000259" key="4">
    <source>
        <dbReference type="Pfam" id="PF21447"/>
    </source>
</evidence>
<dbReference type="Gene3D" id="1.10.3210.10">
    <property type="entry name" value="Hypothetical protein af1432"/>
    <property type="match status" value="1"/>
</dbReference>
<sequence>MLTVDKTNDQNCFAVIDLGSNSFHMLIAKAVAGDLQTIGRVKRKVRLAAGLDENNQLSIEAMQRGWECLSLFAERLQDIPKDNITIVATATLRLAANAQQFVEKAELILGHPIRVISGEEEAKTIYKGVAHTSSTLGKQLVIDIGGASTEVVIGDGFDPLLYKSLNMGCVTYLEKYFEDGLLTHDNFEAATNAAKEIIAPIIAEYKKLGWLSVSGASGTVQAIQEIMIAQRQDDLLTLDKLNAIKHQAVLYKSIDKLDLPGLMQERKLVFASGLSILIALFESLSIEVMGLAGGALREGVLYSMIPELHNSDIRARTVNSFLSRYHIDATQSKRVADIALLLANQVKHEWQLSDEDLSILEAAAKLHETGLLIGYKKYGQHGAYVMTNTDMPGFTKAQKNRLVFLVKYHKEDIDKVNLESLGCFSDVTNKLLHILRLSVILSMRRQDDVLPELKLLTSDNDLSIVIPHIWFSQHPLMQAELEAECEYLRKAGQVLHIAVN</sequence>
<dbReference type="AlphaFoldDB" id="A0A0A7ECL8"/>
<dbReference type="Pfam" id="PF21447">
    <property type="entry name" value="Ppx-GppA_III"/>
    <property type="match status" value="1"/>
</dbReference>
<dbReference type="InterPro" id="IPR043129">
    <property type="entry name" value="ATPase_NBD"/>
</dbReference>
<dbReference type="HOGENOM" id="CLU_025908_4_0_6"/>